<accession>H1DCM2</accession>
<evidence type="ECO:0000256" key="3">
    <source>
        <dbReference type="ARBA" id="ARBA00023002"/>
    </source>
</evidence>
<dbReference type="GO" id="GO:0016616">
    <property type="term" value="F:oxidoreductase activity, acting on the CH-OH group of donors, NAD or NADP as acceptor"/>
    <property type="evidence" value="ECO:0007669"/>
    <property type="project" value="UniProtKB-ARBA"/>
</dbReference>
<dbReference type="PIRSF" id="PIRSF000097">
    <property type="entry name" value="AKR"/>
    <property type="match status" value="1"/>
</dbReference>
<comment type="similarity">
    <text evidence="1">Belongs to the aldo/keto reductase family.</text>
</comment>
<organism evidence="8 9">
    <name type="scientific">Odoribacter laneus YIT 12061</name>
    <dbReference type="NCBI Taxonomy" id="742817"/>
    <lineage>
        <taxon>Bacteria</taxon>
        <taxon>Pseudomonadati</taxon>
        <taxon>Bacteroidota</taxon>
        <taxon>Bacteroidia</taxon>
        <taxon>Bacteroidales</taxon>
        <taxon>Odoribacteraceae</taxon>
        <taxon>Odoribacter</taxon>
    </lineage>
</organism>
<dbReference type="AlphaFoldDB" id="H1DCM2"/>
<feature type="active site" description="Proton donor" evidence="4">
    <location>
        <position position="38"/>
    </location>
</feature>
<gene>
    <name evidence="8" type="ORF">HMPREF9449_00079</name>
</gene>
<dbReference type="RefSeq" id="WP_009135233.1">
    <property type="nucleotide sequence ID" value="NZ_JH594596.1"/>
</dbReference>
<dbReference type="SUPFAM" id="SSF51430">
    <property type="entry name" value="NAD(P)-linked oxidoreductase"/>
    <property type="match status" value="1"/>
</dbReference>
<dbReference type="Proteomes" id="UP000004892">
    <property type="component" value="Unassembled WGS sequence"/>
</dbReference>
<feature type="binding site" evidence="5">
    <location>
        <position position="96"/>
    </location>
    <ligand>
        <name>substrate</name>
    </ligand>
</feature>
<evidence type="ECO:0000259" key="7">
    <source>
        <dbReference type="Pfam" id="PF00248"/>
    </source>
</evidence>
<comment type="caution">
    <text evidence="8">The sequence shown here is derived from an EMBL/GenBank/DDBJ whole genome shotgun (WGS) entry which is preliminary data.</text>
</comment>
<evidence type="ECO:0000313" key="9">
    <source>
        <dbReference type="Proteomes" id="UP000004892"/>
    </source>
</evidence>
<dbReference type="InterPro" id="IPR020471">
    <property type="entry name" value="AKR"/>
</dbReference>
<evidence type="ECO:0000256" key="6">
    <source>
        <dbReference type="PIRSR" id="PIRSR000097-3"/>
    </source>
</evidence>
<dbReference type="PANTHER" id="PTHR43827">
    <property type="entry name" value="2,5-DIKETO-D-GLUCONIC ACID REDUCTASE"/>
    <property type="match status" value="1"/>
</dbReference>
<dbReference type="PANTHER" id="PTHR43827:SF3">
    <property type="entry name" value="NADP-DEPENDENT OXIDOREDUCTASE DOMAIN-CONTAINING PROTEIN"/>
    <property type="match status" value="1"/>
</dbReference>
<evidence type="ECO:0000256" key="2">
    <source>
        <dbReference type="ARBA" id="ARBA00022857"/>
    </source>
</evidence>
<dbReference type="eggNOG" id="COG0656">
    <property type="taxonomic scope" value="Bacteria"/>
</dbReference>
<dbReference type="EMBL" id="ADMC01000001">
    <property type="protein sequence ID" value="EHP51077.1"/>
    <property type="molecule type" value="Genomic_DNA"/>
</dbReference>
<dbReference type="HOGENOM" id="CLU_023205_0_1_10"/>
<sequence>MPQFGLGLFIIPDGKVIYNSVRVALRSGYRHFYPAYAYRNERSVGKAIRESEVPRKKSWITSKLWPNEYGKGKILAAIDRMLERFGLDYLDMVYLHQPVGDYAGIWKELEKAVEKGKVRAIGISNFDYKDELFDSFIATMRQKPDAMQIECHPYAQRAYWQEKLKELGSILECWHPLGGRASNGELLRDPIINRIAKAHGKTAAQIIIRWQMRDKTSLKSRFLLLGKTVNQIPAERANRKVRQSIGR</sequence>
<keyword evidence="3" id="KW-0560">Oxidoreductase</keyword>
<dbReference type="PROSITE" id="PS00062">
    <property type="entry name" value="ALDOKETO_REDUCTASE_2"/>
    <property type="match status" value="1"/>
</dbReference>
<dbReference type="InterPro" id="IPR036812">
    <property type="entry name" value="NAD(P)_OxRdtase_dom_sf"/>
</dbReference>
<keyword evidence="2" id="KW-0521">NADP</keyword>
<protein>
    <recommendedName>
        <fullName evidence="7">NADP-dependent oxidoreductase domain-containing protein</fullName>
    </recommendedName>
</protein>
<evidence type="ECO:0000256" key="1">
    <source>
        <dbReference type="ARBA" id="ARBA00007905"/>
    </source>
</evidence>
<reference evidence="8 9" key="1">
    <citation type="submission" date="2012-01" db="EMBL/GenBank/DDBJ databases">
        <title>The Genome Sequence of Odoribacter laneus YIT 12061.</title>
        <authorList>
            <consortium name="The Broad Institute Genome Sequencing Platform"/>
            <person name="Earl A."/>
            <person name="Ward D."/>
            <person name="Feldgarden M."/>
            <person name="Gevers D."/>
            <person name="Morotomi M."/>
            <person name="Young S.K."/>
            <person name="Zeng Q."/>
            <person name="Gargeya S."/>
            <person name="Fitzgerald M."/>
            <person name="Haas B."/>
            <person name="Abouelleil A."/>
            <person name="Alvarado L."/>
            <person name="Arachchi H.M."/>
            <person name="Berlin A."/>
            <person name="Chapman S.B."/>
            <person name="Gearin G."/>
            <person name="Goldberg J."/>
            <person name="Griggs A."/>
            <person name="Gujja S."/>
            <person name="Hansen M."/>
            <person name="Heiman D."/>
            <person name="Howarth C."/>
            <person name="Larimer J."/>
            <person name="Lui A."/>
            <person name="MacDonald P.J.P."/>
            <person name="McCowen C."/>
            <person name="Montmayeur A."/>
            <person name="Murphy C."/>
            <person name="Neiman D."/>
            <person name="Pearson M."/>
            <person name="Priest M."/>
            <person name="Roberts A."/>
            <person name="Saif S."/>
            <person name="Shea T."/>
            <person name="Sisk P."/>
            <person name="Stolte C."/>
            <person name="Sykes S."/>
            <person name="Wortman J."/>
            <person name="Nusbaum C."/>
            <person name="Birren B."/>
        </authorList>
    </citation>
    <scope>NUCLEOTIDE SEQUENCE [LARGE SCALE GENOMIC DNA]</scope>
    <source>
        <strain evidence="8 9">YIT 12061</strain>
    </source>
</reference>
<proteinExistence type="inferred from homology"/>
<dbReference type="InterPro" id="IPR023210">
    <property type="entry name" value="NADP_OxRdtase_dom"/>
</dbReference>
<evidence type="ECO:0000256" key="4">
    <source>
        <dbReference type="PIRSR" id="PIRSR000097-1"/>
    </source>
</evidence>
<evidence type="ECO:0000313" key="8">
    <source>
        <dbReference type="EMBL" id="EHP51077.1"/>
    </source>
</evidence>
<keyword evidence="9" id="KW-1185">Reference proteome</keyword>
<dbReference type="PATRIC" id="fig|742817.3.peg.82"/>
<feature type="site" description="Lowers pKa of active site Tyr" evidence="6">
    <location>
        <position position="63"/>
    </location>
</feature>
<dbReference type="Pfam" id="PF00248">
    <property type="entry name" value="Aldo_ket_red"/>
    <property type="match status" value="1"/>
</dbReference>
<evidence type="ECO:0000256" key="5">
    <source>
        <dbReference type="PIRSR" id="PIRSR000097-2"/>
    </source>
</evidence>
<name>H1DCM2_9BACT</name>
<dbReference type="PRINTS" id="PR00069">
    <property type="entry name" value="ALDKETRDTASE"/>
</dbReference>
<dbReference type="Gene3D" id="3.20.20.100">
    <property type="entry name" value="NADP-dependent oxidoreductase domain"/>
    <property type="match status" value="1"/>
</dbReference>
<feature type="domain" description="NADP-dependent oxidoreductase" evidence="7">
    <location>
        <begin position="20"/>
        <end position="214"/>
    </location>
</feature>
<dbReference type="GeneID" id="98067754"/>
<dbReference type="InterPro" id="IPR018170">
    <property type="entry name" value="Aldo/ket_reductase_CS"/>
</dbReference>
<dbReference type="STRING" id="742817.HMPREF9449_00079"/>